<keyword evidence="4" id="KW-1185">Reference proteome</keyword>
<evidence type="ECO:0000256" key="1">
    <source>
        <dbReference type="SAM" id="SignalP"/>
    </source>
</evidence>
<accession>A0A0D6P8I8</accession>
<comment type="caution">
    <text evidence="3">The sequence shown here is derived from an EMBL/GenBank/DDBJ whole genome shotgun (WGS) entry which is preliminary data.</text>
</comment>
<dbReference type="EMBL" id="BANB01000404">
    <property type="protein sequence ID" value="GAN77641.1"/>
    <property type="molecule type" value="Genomic_DNA"/>
</dbReference>
<dbReference type="SUPFAM" id="SSF55166">
    <property type="entry name" value="Hedgehog/DD-peptidase"/>
    <property type="match status" value="1"/>
</dbReference>
<dbReference type="RefSeq" id="WP_048861820.1">
    <property type="nucleotide sequence ID" value="NZ_BANB01000404.1"/>
</dbReference>
<name>A0A0D6P8I8_9PROT</name>
<evidence type="ECO:0000313" key="4">
    <source>
        <dbReference type="Proteomes" id="UP000032680"/>
    </source>
</evidence>
<reference evidence="3 4" key="1">
    <citation type="submission" date="2012-11" db="EMBL/GenBank/DDBJ databases">
        <title>Whole genome sequence of Acidisphaera rubrifaciens HS-AP3.</title>
        <authorList>
            <person name="Azuma Y."/>
            <person name="Higashiura N."/>
            <person name="Hirakawa H."/>
            <person name="Matsushita K."/>
        </authorList>
    </citation>
    <scope>NUCLEOTIDE SEQUENCE [LARGE SCALE GENOMIC DNA]</scope>
    <source>
        <strain evidence="3 4">HS-AP3</strain>
    </source>
</reference>
<protein>
    <recommendedName>
        <fullName evidence="2">Peptidase M15C domain-containing protein</fullName>
    </recommendedName>
</protein>
<dbReference type="AlphaFoldDB" id="A0A0D6P8I8"/>
<sequence length="259" mass="28724">MRRLIAALLACAAWAAPTVAPAAAQTGPQALADAYPDAVARVDAKTLYWRDGTHLPLGSPAPRDFATMLRDASLYDQLRLPYPAGAPLAPPAIDDDPGRFRDSAFFDRLYGDCRRGEVAPHLVPVVWLPRTWGRTVRFTAIAGAARALATVSRALDALPTAETRMLYPPAGTYVCRAVADTGRRSMHGWGAAIDINTRFADSWYWHPDQRDTPVWHNVIPADIVSIFEAHGFVWGGRWYHYDTMHFEYRPELFAHPATD</sequence>
<dbReference type="InterPro" id="IPR009045">
    <property type="entry name" value="Zn_M74/Hedgehog-like"/>
</dbReference>
<keyword evidence="1" id="KW-0732">Signal</keyword>
<evidence type="ECO:0000313" key="3">
    <source>
        <dbReference type="EMBL" id="GAN77641.1"/>
    </source>
</evidence>
<feature type="signal peptide" evidence="1">
    <location>
        <begin position="1"/>
        <end position="22"/>
    </location>
</feature>
<dbReference type="OrthoDB" id="9799970at2"/>
<dbReference type="Proteomes" id="UP000032680">
    <property type="component" value="Unassembled WGS sequence"/>
</dbReference>
<feature type="domain" description="Peptidase M15C" evidence="2">
    <location>
        <begin position="180"/>
        <end position="248"/>
    </location>
</feature>
<dbReference type="Pfam" id="PF13539">
    <property type="entry name" value="Peptidase_M15_4"/>
    <property type="match status" value="1"/>
</dbReference>
<organism evidence="3 4">
    <name type="scientific">Acidisphaera rubrifaciens HS-AP3</name>
    <dbReference type="NCBI Taxonomy" id="1231350"/>
    <lineage>
        <taxon>Bacteria</taxon>
        <taxon>Pseudomonadati</taxon>
        <taxon>Pseudomonadota</taxon>
        <taxon>Alphaproteobacteria</taxon>
        <taxon>Acetobacterales</taxon>
        <taxon>Acetobacteraceae</taxon>
        <taxon>Acidisphaera</taxon>
    </lineage>
</organism>
<evidence type="ECO:0000259" key="2">
    <source>
        <dbReference type="Pfam" id="PF13539"/>
    </source>
</evidence>
<feature type="chain" id="PRO_5002309838" description="Peptidase M15C domain-containing protein" evidence="1">
    <location>
        <begin position="23"/>
        <end position="259"/>
    </location>
</feature>
<dbReference type="GO" id="GO:0008233">
    <property type="term" value="F:peptidase activity"/>
    <property type="evidence" value="ECO:0007669"/>
    <property type="project" value="InterPro"/>
</dbReference>
<gene>
    <name evidence="3" type="ORF">Asru_0404_10</name>
</gene>
<dbReference type="InterPro" id="IPR039561">
    <property type="entry name" value="Peptidase_M15C"/>
</dbReference>
<proteinExistence type="predicted"/>
<dbReference type="Gene3D" id="3.30.1380.10">
    <property type="match status" value="1"/>
</dbReference>